<dbReference type="InterPro" id="IPR044715">
    <property type="entry name" value="WDR86-like"/>
</dbReference>
<name>A5BDI1_VITVI</name>
<dbReference type="InterPro" id="IPR036322">
    <property type="entry name" value="WD40_repeat_dom_sf"/>
</dbReference>
<proteinExistence type="predicted"/>
<dbReference type="EMBL" id="AM455468">
    <property type="protein sequence ID" value="CAN67794.1"/>
    <property type="molecule type" value="Genomic_DNA"/>
</dbReference>
<dbReference type="InterPro" id="IPR015943">
    <property type="entry name" value="WD40/YVTN_repeat-like_dom_sf"/>
</dbReference>
<gene>
    <name evidence="1" type="ORF">VITISV_001315</name>
</gene>
<protein>
    <submittedName>
        <fullName evidence="1">Uncharacterized protein</fullName>
    </submittedName>
</protein>
<accession>A5BDI1</accession>
<organism evidence="1">
    <name type="scientific">Vitis vinifera</name>
    <name type="common">Grape</name>
    <dbReference type="NCBI Taxonomy" id="29760"/>
    <lineage>
        <taxon>Eukaryota</taxon>
        <taxon>Viridiplantae</taxon>
        <taxon>Streptophyta</taxon>
        <taxon>Embryophyta</taxon>
        <taxon>Tracheophyta</taxon>
        <taxon>Spermatophyta</taxon>
        <taxon>Magnoliopsida</taxon>
        <taxon>eudicotyledons</taxon>
        <taxon>Gunneridae</taxon>
        <taxon>Pentapetalae</taxon>
        <taxon>rosids</taxon>
        <taxon>Vitales</taxon>
        <taxon>Vitaceae</taxon>
        <taxon>Viteae</taxon>
        <taxon>Vitis</taxon>
    </lineage>
</organism>
<dbReference type="SUPFAM" id="SSF50978">
    <property type="entry name" value="WD40 repeat-like"/>
    <property type="match status" value="1"/>
</dbReference>
<dbReference type="PANTHER" id="PTHR44489">
    <property type="match status" value="1"/>
</dbReference>
<dbReference type="PANTHER" id="PTHR44489:SF1">
    <property type="entry name" value="ZINC FINGER CCCH DOMAIN-CONTAINING PROTEIN 63"/>
    <property type="match status" value="1"/>
</dbReference>
<dbReference type="AlphaFoldDB" id="A5BDI1"/>
<dbReference type="Gene3D" id="2.130.10.10">
    <property type="entry name" value="YVTN repeat-like/Quinoprotein amine dehydrogenase"/>
    <property type="match status" value="1"/>
</dbReference>
<sequence>MFVWVSGNGDVRVWDCHTGRCVDQGNLGAQIGFLISQGPWLFAGLRNLVKAWNLKTEMQYSIDGPVGQVYALEATTGRCAFCWDGGRKHIYLEMQSRKQLISVDFNFERSHCQRPFTASRMQSWDLDTLTCSQTLLGHSAAVASLIWACGKDGSMGVTHTRDEEHPILALFGMDDAYDKPILCCSCNDNSAILYELPSSPKIVRFGSHRLRSCYMGLRGGLSRPLLVLYLCKPFRFGRKPVGDPLNPNALSPERVGSHWWNLATGIG</sequence>
<evidence type="ECO:0000313" key="1">
    <source>
        <dbReference type="EMBL" id="CAN67794.1"/>
    </source>
</evidence>
<reference evidence="1" key="1">
    <citation type="journal article" date="2007" name="PLoS ONE">
        <title>The first genome sequence of an elite grapevine cultivar (Pinot noir Vitis vinifera L.): coping with a highly heterozygous genome.</title>
        <authorList>
            <person name="Velasco R."/>
            <person name="Zharkikh A."/>
            <person name="Troggio M."/>
            <person name="Cartwright D.A."/>
            <person name="Cestaro A."/>
            <person name="Pruss D."/>
            <person name="Pindo M."/>
            <person name="FitzGerald L.M."/>
            <person name="Vezzulli S."/>
            <person name="Reid J."/>
            <person name="Malacarne G."/>
            <person name="Iliev D."/>
            <person name="Coppola G."/>
            <person name="Wardell B."/>
            <person name="Micheletti D."/>
            <person name="Macalma T."/>
            <person name="Facci M."/>
            <person name="Mitchell J.T."/>
            <person name="Perazzolli M."/>
            <person name="Eldredge G."/>
            <person name="Gatto P."/>
            <person name="Oyzerski R."/>
            <person name="Moretto M."/>
            <person name="Gutin N."/>
            <person name="Stefanini M."/>
            <person name="Chen Y."/>
            <person name="Segala C."/>
            <person name="Davenport C."/>
            <person name="Dematte L."/>
            <person name="Mraz A."/>
            <person name="Battilana J."/>
            <person name="Stormo K."/>
            <person name="Costa F."/>
            <person name="Tao Q."/>
            <person name="Si-Ammour A."/>
            <person name="Harkins T."/>
            <person name="Lackey A."/>
            <person name="Perbost C."/>
            <person name="Taillon B."/>
            <person name="Stella A."/>
            <person name="Solovyev V."/>
            <person name="Fawcett J.A."/>
            <person name="Sterck L."/>
            <person name="Vandepoele K."/>
            <person name="Grando S.M."/>
            <person name="Toppo S."/>
            <person name="Moser C."/>
            <person name="Lanchbury J."/>
            <person name="Bogden R."/>
            <person name="Skolnick M."/>
            <person name="Sgaramella V."/>
            <person name="Bhatnagar S.K."/>
            <person name="Fontana P."/>
            <person name="Gutin A."/>
            <person name="Van de Peer Y."/>
            <person name="Salamini F."/>
            <person name="Viola R."/>
        </authorList>
    </citation>
    <scope>NUCLEOTIDE SEQUENCE</scope>
</reference>